<accession>A0A8J9VAG2</accession>
<protein>
    <submittedName>
        <fullName evidence="2">Uncharacterized protein</fullName>
    </submittedName>
</protein>
<evidence type="ECO:0000313" key="2">
    <source>
        <dbReference type="EMBL" id="CAH0718298.1"/>
    </source>
</evidence>
<proteinExistence type="predicted"/>
<organism evidence="2 3">
    <name type="scientific">Brenthis ino</name>
    <name type="common">lesser marbled fritillary</name>
    <dbReference type="NCBI Taxonomy" id="405034"/>
    <lineage>
        <taxon>Eukaryota</taxon>
        <taxon>Metazoa</taxon>
        <taxon>Ecdysozoa</taxon>
        <taxon>Arthropoda</taxon>
        <taxon>Hexapoda</taxon>
        <taxon>Insecta</taxon>
        <taxon>Pterygota</taxon>
        <taxon>Neoptera</taxon>
        <taxon>Endopterygota</taxon>
        <taxon>Lepidoptera</taxon>
        <taxon>Glossata</taxon>
        <taxon>Ditrysia</taxon>
        <taxon>Papilionoidea</taxon>
        <taxon>Nymphalidae</taxon>
        <taxon>Heliconiinae</taxon>
        <taxon>Argynnini</taxon>
        <taxon>Brenthis</taxon>
    </lineage>
</organism>
<dbReference type="EMBL" id="OV170232">
    <property type="protein sequence ID" value="CAH0718298.1"/>
    <property type="molecule type" value="Genomic_DNA"/>
</dbReference>
<dbReference type="AlphaFoldDB" id="A0A8J9VAG2"/>
<feature type="compositionally biased region" description="Low complexity" evidence="1">
    <location>
        <begin position="19"/>
        <end position="36"/>
    </location>
</feature>
<evidence type="ECO:0000313" key="3">
    <source>
        <dbReference type="Proteomes" id="UP000838878"/>
    </source>
</evidence>
<gene>
    <name evidence="2" type="ORF">BINO364_LOCUS4807</name>
</gene>
<feature type="region of interest" description="Disordered" evidence="1">
    <location>
        <begin position="112"/>
        <end position="145"/>
    </location>
</feature>
<sequence>MSKLNRKSASSFQVYRHVNSSSSESSTSDGTSDNSDPPLKRFNRLLRSSVARHWSFFRRQQPSLRNRGRSVSDAGLCSIVDNDLAYLDIPMVSQRRSLQVIVPELSITSAGGSSNAAALEEASDGSDAERSRRHLRVPTPTYLGQ</sequence>
<reference evidence="2" key="1">
    <citation type="submission" date="2021-12" db="EMBL/GenBank/DDBJ databases">
        <authorList>
            <person name="Martin H S."/>
        </authorList>
    </citation>
    <scope>NUCLEOTIDE SEQUENCE</scope>
</reference>
<dbReference type="Proteomes" id="UP000838878">
    <property type="component" value="Chromosome 12"/>
</dbReference>
<keyword evidence="3" id="KW-1185">Reference proteome</keyword>
<dbReference type="OrthoDB" id="74360at2759"/>
<feature type="region of interest" description="Disordered" evidence="1">
    <location>
        <begin position="1"/>
        <end position="40"/>
    </location>
</feature>
<name>A0A8J9VAG2_9NEOP</name>
<feature type="non-terminal residue" evidence="2">
    <location>
        <position position="145"/>
    </location>
</feature>
<evidence type="ECO:0000256" key="1">
    <source>
        <dbReference type="SAM" id="MobiDB-lite"/>
    </source>
</evidence>